<organism evidence="1 2">
    <name type="scientific">Brucella gallinifaecis</name>
    <dbReference type="NCBI Taxonomy" id="215590"/>
    <lineage>
        <taxon>Bacteria</taxon>
        <taxon>Pseudomonadati</taxon>
        <taxon>Pseudomonadota</taxon>
        <taxon>Alphaproteobacteria</taxon>
        <taxon>Hyphomicrobiales</taxon>
        <taxon>Brucellaceae</taxon>
        <taxon>Brucella/Ochrobactrum group</taxon>
        <taxon>Brucella</taxon>
    </lineage>
</organism>
<reference evidence="1 2" key="1">
    <citation type="journal article" date="2003" name="Int. J. Syst. Evol. Microbiol.">
        <title>Towards a standardized format for the description of a novel species (of an established genus): Ochrobactrum gallinifaecis sp. nov.</title>
        <authorList>
            <person name="Kampfer P."/>
            <person name="Buczolits S."/>
            <person name="Albrecht A."/>
            <person name="Busse H.J."/>
            <person name="Stackebrandt E."/>
        </authorList>
    </citation>
    <scope>NUCLEOTIDE SEQUENCE [LARGE SCALE GENOMIC DNA]</scope>
    <source>
        <strain evidence="1 2">ISO 196</strain>
    </source>
</reference>
<dbReference type="AlphaFoldDB" id="A0A502BIH2"/>
<dbReference type="Pfam" id="PF07024">
    <property type="entry name" value="ImpE"/>
    <property type="match status" value="1"/>
</dbReference>
<name>A0A502BIH2_9HYPH</name>
<dbReference type="Proteomes" id="UP000315388">
    <property type="component" value="Unassembled WGS sequence"/>
</dbReference>
<sequence length="267" mass="30043">MLQGTSISAAITAVKDKIKACPADADLRAAFVQFLCLDGNWQYTHSQLKIWQALKPAAQSTTQKLIQSVSAEMQRQKVFAGEIAPRRLRQDQVWLQQMVQALHHDAHGDAALAQTLRDEALEAAAVSAGRLTIADNEQEKALRFEWLIDGDSRLGPVCELILNGIYYWLPFDDIVEIQFQAPQSAFDLVWSHAQVRLKDGDAQVCHLPARYPLHACSNDALLLGRRTEWKALGGTEHYMGLGLKTWFSDDNELPFHSLRHLNFDVDR</sequence>
<proteinExistence type="predicted"/>
<dbReference type="EMBL" id="VEWJ01000019">
    <property type="protein sequence ID" value="TPF74025.1"/>
    <property type="molecule type" value="Genomic_DNA"/>
</dbReference>
<comment type="caution">
    <text evidence="1">The sequence shown here is derived from an EMBL/GenBank/DDBJ whole genome shotgun (WGS) entry which is preliminary data.</text>
</comment>
<dbReference type="InterPro" id="IPR011990">
    <property type="entry name" value="TPR-like_helical_dom_sf"/>
</dbReference>
<protein>
    <submittedName>
        <fullName evidence="1">Protein of avirulence locus ImpE</fullName>
    </submittedName>
</protein>
<dbReference type="InterPro" id="IPR009211">
    <property type="entry name" value="TagJ"/>
</dbReference>
<dbReference type="Gene3D" id="1.25.40.10">
    <property type="entry name" value="Tetratricopeptide repeat domain"/>
    <property type="match status" value="1"/>
</dbReference>
<evidence type="ECO:0000313" key="2">
    <source>
        <dbReference type="Proteomes" id="UP000315388"/>
    </source>
</evidence>
<dbReference type="SUPFAM" id="SSF144059">
    <property type="entry name" value="ImpE-like"/>
    <property type="match status" value="1"/>
</dbReference>
<keyword evidence="2" id="KW-1185">Reference proteome</keyword>
<evidence type="ECO:0000313" key="1">
    <source>
        <dbReference type="EMBL" id="TPF74025.1"/>
    </source>
</evidence>
<accession>A0A502BIH2</accession>
<gene>
    <name evidence="1" type="ORF">FHY56_16720</name>
</gene>
<dbReference type="PIRSF" id="PIRSF029288">
    <property type="entry name" value="SciE_ImpE"/>
    <property type="match status" value="1"/>
</dbReference>
<dbReference type="OrthoDB" id="5416084at2"/>